<gene>
    <name evidence="1" type="ORF">SK128_017549</name>
</gene>
<dbReference type="EMBL" id="JAXCGZ010001439">
    <property type="protein sequence ID" value="KAK7085244.1"/>
    <property type="molecule type" value="Genomic_DNA"/>
</dbReference>
<sequence length="120" mass="13713">MMLQRNHPCGADLEEWGFKTRDISFGTLKCLENIRLGLLPSHQYRCRIDAHLAASHIVSDVTIHRKDQTGACQTTPHDTPGTKSSFFTYNDYSLSERFQMKYYSMPLSSIMILPLDPFGL</sequence>
<evidence type="ECO:0000313" key="1">
    <source>
        <dbReference type="EMBL" id="KAK7085244.1"/>
    </source>
</evidence>
<keyword evidence="2" id="KW-1185">Reference proteome</keyword>
<name>A0AAN8XT15_HALRR</name>
<reference evidence="1 2" key="1">
    <citation type="submission" date="2023-11" db="EMBL/GenBank/DDBJ databases">
        <title>Halocaridina rubra genome assembly.</title>
        <authorList>
            <person name="Smith C."/>
        </authorList>
    </citation>
    <scope>NUCLEOTIDE SEQUENCE [LARGE SCALE GENOMIC DNA]</scope>
    <source>
        <strain evidence="1">EP-1</strain>
        <tissue evidence="1">Whole</tissue>
    </source>
</reference>
<proteinExistence type="predicted"/>
<comment type="caution">
    <text evidence="1">The sequence shown here is derived from an EMBL/GenBank/DDBJ whole genome shotgun (WGS) entry which is preliminary data.</text>
</comment>
<organism evidence="1 2">
    <name type="scientific">Halocaridina rubra</name>
    <name type="common">Hawaiian red shrimp</name>
    <dbReference type="NCBI Taxonomy" id="373956"/>
    <lineage>
        <taxon>Eukaryota</taxon>
        <taxon>Metazoa</taxon>
        <taxon>Ecdysozoa</taxon>
        <taxon>Arthropoda</taxon>
        <taxon>Crustacea</taxon>
        <taxon>Multicrustacea</taxon>
        <taxon>Malacostraca</taxon>
        <taxon>Eumalacostraca</taxon>
        <taxon>Eucarida</taxon>
        <taxon>Decapoda</taxon>
        <taxon>Pleocyemata</taxon>
        <taxon>Caridea</taxon>
        <taxon>Atyoidea</taxon>
        <taxon>Atyidae</taxon>
        <taxon>Halocaridina</taxon>
    </lineage>
</organism>
<protein>
    <submittedName>
        <fullName evidence="1">Uncharacterized protein</fullName>
    </submittedName>
</protein>
<dbReference type="AlphaFoldDB" id="A0AAN8XT15"/>
<evidence type="ECO:0000313" key="2">
    <source>
        <dbReference type="Proteomes" id="UP001381693"/>
    </source>
</evidence>
<accession>A0AAN8XT15</accession>
<dbReference type="Proteomes" id="UP001381693">
    <property type="component" value="Unassembled WGS sequence"/>
</dbReference>